<evidence type="ECO:0000259" key="11">
    <source>
        <dbReference type="Pfam" id="PF01370"/>
    </source>
</evidence>
<dbReference type="EMBL" id="DRBS01000047">
    <property type="protein sequence ID" value="HDD43461.1"/>
    <property type="molecule type" value="Genomic_DNA"/>
</dbReference>
<dbReference type="EC" id="5.1.3.2" evidence="5 10"/>
<evidence type="ECO:0000256" key="5">
    <source>
        <dbReference type="ARBA" id="ARBA00013189"/>
    </source>
</evidence>
<dbReference type="Pfam" id="PF01370">
    <property type="entry name" value="Epimerase"/>
    <property type="match status" value="1"/>
</dbReference>
<dbReference type="PANTHER" id="PTHR43725">
    <property type="entry name" value="UDP-GLUCOSE 4-EPIMERASE"/>
    <property type="match status" value="1"/>
</dbReference>
<keyword evidence="9 10" id="KW-0119">Carbohydrate metabolism</keyword>
<comment type="pathway">
    <text evidence="3 10">Carbohydrate metabolism; galactose metabolism.</text>
</comment>
<dbReference type="Gene3D" id="3.40.50.720">
    <property type="entry name" value="NAD(P)-binding Rossmann-like Domain"/>
    <property type="match status" value="1"/>
</dbReference>
<keyword evidence="8 10" id="KW-0413">Isomerase</keyword>
<evidence type="ECO:0000256" key="6">
    <source>
        <dbReference type="ARBA" id="ARBA00018569"/>
    </source>
</evidence>
<dbReference type="InterPro" id="IPR036291">
    <property type="entry name" value="NAD(P)-bd_dom_sf"/>
</dbReference>
<dbReference type="InterPro" id="IPR005886">
    <property type="entry name" value="UDP_G4E"/>
</dbReference>
<evidence type="ECO:0000256" key="8">
    <source>
        <dbReference type="ARBA" id="ARBA00023235"/>
    </source>
</evidence>
<proteinExistence type="inferred from homology"/>
<evidence type="ECO:0000256" key="3">
    <source>
        <dbReference type="ARBA" id="ARBA00004947"/>
    </source>
</evidence>
<comment type="cofactor">
    <cofactor evidence="2 10">
        <name>NAD(+)</name>
        <dbReference type="ChEBI" id="CHEBI:57540"/>
    </cofactor>
</comment>
<comment type="subunit">
    <text evidence="10">Homodimer.</text>
</comment>
<dbReference type="Proteomes" id="UP000886289">
    <property type="component" value="Unassembled WGS sequence"/>
</dbReference>
<comment type="similarity">
    <text evidence="4 10">Belongs to the NAD(P)-dependent epimerase/dehydratase family.</text>
</comment>
<reference evidence="12" key="1">
    <citation type="journal article" date="2020" name="mSystems">
        <title>Genome- and Community-Level Interaction Insights into Carbon Utilization and Element Cycling Functions of Hydrothermarchaeota in Hydrothermal Sediment.</title>
        <authorList>
            <person name="Zhou Z."/>
            <person name="Liu Y."/>
            <person name="Xu W."/>
            <person name="Pan J."/>
            <person name="Luo Z.H."/>
            <person name="Li M."/>
        </authorList>
    </citation>
    <scope>NUCLEOTIDE SEQUENCE [LARGE SCALE GENOMIC DNA]</scope>
    <source>
        <strain evidence="12">HyVt-233</strain>
    </source>
</reference>
<dbReference type="GO" id="GO:0033499">
    <property type="term" value="P:galactose catabolic process via UDP-galactose, Leloir pathway"/>
    <property type="evidence" value="ECO:0007669"/>
    <property type="project" value="TreeGrafter"/>
</dbReference>
<dbReference type="Gene3D" id="3.90.25.10">
    <property type="entry name" value="UDP-galactose 4-epimerase, domain 1"/>
    <property type="match status" value="1"/>
</dbReference>
<feature type="domain" description="NAD-dependent epimerase/dehydratase" evidence="11">
    <location>
        <begin position="2"/>
        <end position="250"/>
    </location>
</feature>
<dbReference type="UniPathway" id="UPA00214"/>
<evidence type="ECO:0000256" key="2">
    <source>
        <dbReference type="ARBA" id="ARBA00001911"/>
    </source>
</evidence>
<dbReference type="InterPro" id="IPR001509">
    <property type="entry name" value="Epimerase_deHydtase"/>
</dbReference>
<organism evidence="12">
    <name type="scientific">Desulfofervidus auxilii</name>
    <dbReference type="NCBI Taxonomy" id="1621989"/>
    <lineage>
        <taxon>Bacteria</taxon>
        <taxon>Pseudomonadati</taxon>
        <taxon>Thermodesulfobacteriota</taxon>
        <taxon>Candidatus Desulfofervidia</taxon>
        <taxon>Candidatus Desulfofervidales</taxon>
        <taxon>Candidatus Desulfofervidaceae</taxon>
        <taxon>Candidatus Desulfofervidus</taxon>
    </lineage>
</organism>
<evidence type="ECO:0000256" key="9">
    <source>
        <dbReference type="ARBA" id="ARBA00023277"/>
    </source>
</evidence>
<dbReference type="AlphaFoldDB" id="A0A7C0Y3K3"/>
<comment type="catalytic activity">
    <reaction evidence="1 10">
        <text>UDP-alpha-D-glucose = UDP-alpha-D-galactose</text>
        <dbReference type="Rhea" id="RHEA:22168"/>
        <dbReference type="ChEBI" id="CHEBI:58885"/>
        <dbReference type="ChEBI" id="CHEBI:66914"/>
        <dbReference type="EC" id="5.1.3.2"/>
    </reaction>
</comment>
<dbReference type="GO" id="GO:0003978">
    <property type="term" value="F:UDP-glucose 4-epimerase activity"/>
    <property type="evidence" value="ECO:0007669"/>
    <property type="project" value="UniProtKB-UniRule"/>
</dbReference>
<evidence type="ECO:0000256" key="10">
    <source>
        <dbReference type="RuleBase" id="RU366046"/>
    </source>
</evidence>
<name>A0A7C0Y3K3_DESA2</name>
<dbReference type="SUPFAM" id="SSF51735">
    <property type="entry name" value="NAD(P)-binding Rossmann-fold domains"/>
    <property type="match status" value="1"/>
</dbReference>
<comment type="caution">
    <text evidence="12">The sequence shown here is derived from an EMBL/GenBank/DDBJ whole genome shotgun (WGS) entry which is preliminary data.</text>
</comment>
<sequence length="329" mass="37708">MILITGGAGYIGSHVNKMLYKKGYETLVIDNLVYGHREFVRWGKFVLADLNDTEKLKQIFKNNPIKAVMHFAAFTYVGESVSDPRKYYVNNLKNTLNLLNIMLDFGINYFIFSSTCAIYGEPQEIPIPENHPQNPISPYGRTKFMIEKILEDYHHAYGLRYISLRYFNAAGADPDGEIGEWHEPETHLIPLILDVAVGNSENIKIFGTDYPTPDGTCIRDYIHVKDLTDAHILALEYLLATNKSDVFNLGTERGYSVKEVIKEVEKVTGRKIKTIAWKRRFGDPPVLIASSQKAKSILGWHPQFDLKTTIETAWQWHQRLQNLKIRLTN</sequence>
<evidence type="ECO:0000256" key="7">
    <source>
        <dbReference type="ARBA" id="ARBA00023027"/>
    </source>
</evidence>
<dbReference type="NCBIfam" id="TIGR01179">
    <property type="entry name" value="galE"/>
    <property type="match status" value="1"/>
</dbReference>
<evidence type="ECO:0000313" key="12">
    <source>
        <dbReference type="EMBL" id="HDD43461.1"/>
    </source>
</evidence>
<gene>
    <name evidence="12" type="primary">galE</name>
    <name evidence="12" type="ORF">ENG63_01170</name>
</gene>
<accession>A0A7C0Y3K3</accession>
<evidence type="ECO:0000256" key="4">
    <source>
        <dbReference type="ARBA" id="ARBA00007637"/>
    </source>
</evidence>
<evidence type="ECO:0000256" key="1">
    <source>
        <dbReference type="ARBA" id="ARBA00000083"/>
    </source>
</evidence>
<protein>
    <recommendedName>
        <fullName evidence="6 10">UDP-glucose 4-epimerase</fullName>
        <ecNumber evidence="5 10">5.1.3.2</ecNumber>
    </recommendedName>
</protein>
<dbReference type="PANTHER" id="PTHR43725:SF53">
    <property type="entry name" value="UDP-ARABINOSE 4-EPIMERASE 1"/>
    <property type="match status" value="1"/>
</dbReference>
<dbReference type="CDD" id="cd05247">
    <property type="entry name" value="UDP_G4E_1_SDR_e"/>
    <property type="match status" value="1"/>
</dbReference>
<keyword evidence="7 10" id="KW-0520">NAD</keyword>